<keyword evidence="2" id="KW-1185">Reference proteome</keyword>
<evidence type="ECO:0000313" key="2">
    <source>
        <dbReference type="Proteomes" id="UP001139971"/>
    </source>
</evidence>
<gene>
    <name evidence="1" type="ORF">OD750_008395</name>
</gene>
<dbReference type="EMBL" id="JAOVZO020000011">
    <property type="protein sequence ID" value="MDC8012566.1"/>
    <property type="molecule type" value="Genomic_DNA"/>
</dbReference>
<reference evidence="1" key="1">
    <citation type="submission" date="2023-02" db="EMBL/GenBank/DDBJ databases">
        <title>Tahibacter soli sp. nov. isolated from soil.</title>
        <authorList>
            <person name="Baek J.H."/>
            <person name="Lee J.K."/>
            <person name="Choi D.G."/>
            <person name="Jeon C.O."/>
        </authorList>
    </citation>
    <scope>NUCLEOTIDE SEQUENCE</scope>
    <source>
        <strain evidence="1">BL</strain>
    </source>
</reference>
<dbReference type="AlphaFoldDB" id="A0A9X4BH99"/>
<name>A0A9X4BH99_9GAMM</name>
<proteinExistence type="predicted"/>
<accession>A0A9X4BH99</accession>
<dbReference type="Proteomes" id="UP001139971">
    <property type="component" value="Unassembled WGS sequence"/>
</dbReference>
<sequence>MTERVTFFSRCKPQNVDAVEIARDHRRIFIGYPLARPGVKYDPRNLRNCVVDLLSDEDTWLAAHSVSDRRRAYNANRNLVGKVVEGSMAMIPRPEHGVAYCGRVISGFELVDNPAWYDAYMTLRGDTDTDDTWHSADIGQCWRVDEFKPLPVSRIPGWIRRSLYGRSTFGVIHPDSICGDPTPVMDALLENRSRVVREWTLDPRQIERRLLEDSTPTVFEHLVVSLLQLEHSGETWIQVGGVGDGGIDGVGFDANGDVCGLLQCKWQYWGEEVFAGATTSSATGRPIRRYLAVLRDESGGSMVDGTFLDAGRIAELLAKHHARLPLAVSLRVGSGA</sequence>
<evidence type="ECO:0008006" key="3">
    <source>
        <dbReference type="Google" id="ProtNLM"/>
    </source>
</evidence>
<evidence type="ECO:0000313" key="1">
    <source>
        <dbReference type="EMBL" id="MDC8012566.1"/>
    </source>
</evidence>
<protein>
    <recommendedName>
        <fullName evidence="3">Restriction endonuclease</fullName>
    </recommendedName>
</protein>
<organism evidence="1 2">
    <name type="scientific">Tahibacter soli</name>
    <dbReference type="NCBI Taxonomy" id="2983605"/>
    <lineage>
        <taxon>Bacteria</taxon>
        <taxon>Pseudomonadati</taxon>
        <taxon>Pseudomonadota</taxon>
        <taxon>Gammaproteobacteria</taxon>
        <taxon>Lysobacterales</taxon>
        <taxon>Rhodanobacteraceae</taxon>
        <taxon>Tahibacter</taxon>
    </lineage>
</organism>
<dbReference type="RefSeq" id="WP_263541138.1">
    <property type="nucleotide sequence ID" value="NZ_JAOVZO020000011.1"/>
</dbReference>
<comment type="caution">
    <text evidence="1">The sequence shown here is derived from an EMBL/GenBank/DDBJ whole genome shotgun (WGS) entry which is preliminary data.</text>
</comment>